<evidence type="ECO:0000256" key="4">
    <source>
        <dbReference type="RuleBase" id="RU003694"/>
    </source>
</evidence>
<dbReference type="GO" id="GO:0006633">
    <property type="term" value="P:fatty acid biosynthetic process"/>
    <property type="evidence" value="ECO:0007669"/>
    <property type="project" value="UniProtKB-UniPathway"/>
</dbReference>
<dbReference type="OrthoDB" id="9808669at2"/>
<keyword evidence="3 4" id="KW-0808">Transferase</keyword>
<dbReference type="GO" id="GO:0004315">
    <property type="term" value="F:3-oxoacyl-[acyl-carrier-protein] synthase activity"/>
    <property type="evidence" value="ECO:0007669"/>
    <property type="project" value="InterPro"/>
</dbReference>
<dbReference type="UniPathway" id="UPA00094"/>
<dbReference type="SUPFAM" id="SSF53901">
    <property type="entry name" value="Thiolase-like"/>
    <property type="match status" value="2"/>
</dbReference>
<dbReference type="PANTHER" id="PTHR11712">
    <property type="entry name" value="POLYKETIDE SYNTHASE-RELATED"/>
    <property type="match status" value="1"/>
</dbReference>
<dbReference type="InterPro" id="IPR020841">
    <property type="entry name" value="PKS_Beta-ketoAc_synthase_dom"/>
</dbReference>
<name>A0A6N8EI85_9GAMM</name>
<evidence type="ECO:0000259" key="5">
    <source>
        <dbReference type="PROSITE" id="PS52004"/>
    </source>
</evidence>
<dbReference type="RefSeq" id="WP_155450609.1">
    <property type="nucleotide sequence ID" value="NZ_WNKT01000030.1"/>
</dbReference>
<dbReference type="CDD" id="cd00834">
    <property type="entry name" value="KAS_I_II"/>
    <property type="match status" value="1"/>
</dbReference>
<keyword evidence="7" id="KW-1185">Reference proteome</keyword>
<dbReference type="SMART" id="SM00825">
    <property type="entry name" value="PKS_KS"/>
    <property type="match status" value="1"/>
</dbReference>
<dbReference type="Pfam" id="PF02801">
    <property type="entry name" value="Ketoacyl-synt_C"/>
    <property type="match status" value="1"/>
</dbReference>
<accession>A0A6N8EI85</accession>
<comment type="similarity">
    <text evidence="2 4">Belongs to the thiolase-like superfamily. Beta-ketoacyl-ACP synthases family.</text>
</comment>
<proteinExistence type="inferred from homology"/>
<feature type="domain" description="Ketosynthase family 3 (KS3)" evidence="5">
    <location>
        <begin position="6"/>
        <end position="417"/>
    </location>
</feature>
<dbReference type="Pfam" id="PF00109">
    <property type="entry name" value="ketoacyl-synt"/>
    <property type="match status" value="1"/>
</dbReference>
<evidence type="ECO:0000313" key="6">
    <source>
        <dbReference type="EMBL" id="MTW22034.1"/>
    </source>
</evidence>
<protein>
    <submittedName>
        <fullName evidence="6">Beta-ketoacyl-[acyl-carrier-protein] synthase family protein</fullName>
    </submittedName>
</protein>
<dbReference type="PANTHER" id="PTHR11712:SF336">
    <property type="entry name" value="3-OXOACYL-[ACYL-CARRIER-PROTEIN] SYNTHASE, MITOCHONDRIAL"/>
    <property type="match status" value="1"/>
</dbReference>
<evidence type="ECO:0000313" key="7">
    <source>
        <dbReference type="Proteomes" id="UP000434044"/>
    </source>
</evidence>
<comment type="pathway">
    <text evidence="1">Lipid metabolism; fatty acid biosynthesis.</text>
</comment>
<dbReference type="InterPro" id="IPR014030">
    <property type="entry name" value="Ketoacyl_synth_N"/>
</dbReference>
<dbReference type="InterPro" id="IPR000794">
    <property type="entry name" value="Beta-ketoacyl_synthase"/>
</dbReference>
<dbReference type="GO" id="GO:0005829">
    <property type="term" value="C:cytosol"/>
    <property type="evidence" value="ECO:0007669"/>
    <property type="project" value="TreeGrafter"/>
</dbReference>
<dbReference type="Proteomes" id="UP000434044">
    <property type="component" value="Unassembled WGS sequence"/>
</dbReference>
<comment type="caution">
    <text evidence="6">The sequence shown here is derived from an EMBL/GenBank/DDBJ whole genome shotgun (WGS) entry which is preliminary data.</text>
</comment>
<dbReference type="Gene3D" id="3.40.47.10">
    <property type="match status" value="1"/>
</dbReference>
<dbReference type="InterPro" id="IPR018201">
    <property type="entry name" value="Ketoacyl_synth_AS"/>
</dbReference>
<gene>
    <name evidence="6" type="ORF">GJ668_13160</name>
</gene>
<dbReference type="InterPro" id="IPR014031">
    <property type="entry name" value="Ketoacyl_synth_C"/>
</dbReference>
<dbReference type="PROSITE" id="PS00606">
    <property type="entry name" value="KS3_1"/>
    <property type="match status" value="1"/>
</dbReference>
<evidence type="ECO:0000256" key="3">
    <source>
        <dbReference type="ARBA" id="ARBA00022679"/>
    </source>
</evidence>
<dbReference type="EMBL" id="WNKT01000030">
    <property type="protein sequence ID" value="MTW22034.1"/>
    <property type="molecule type" value="Genomic_DNA"/>
</dbReference>
<reference evidence="6 7" key="1">
    <citation type="submission" date="2019-11" db="EMBL/GenBank/DDBJ databases">
        <title>Whole-genome sequence of the anaerobic purple sulfur bacterium Allochromatium palmeri DSM 15591.</title>
        <authorList>
            <person name="Kyndt J.A."/>
            <person name="Meyer T.E."/>
        </authorList>
    </citation>
    <scope>NUCLEOTIDE SEQUENCE [LARGE SCALE GENOMIC DNA]</scope>
    <source>
        <strain evidence="6 7">DSM 15591</strain>
    </source>
</reference>
<sequence>MRLSEGKKAVIVGYDAISPLGGDLAQQWRNAVAGRSGIGPLTRFPLREDFPVRIAGQLPDVDHLSYPFLTARHQAAWHSPVFKYGMLTVARALERSGIQIDSGLAPRVAVTYSSAVGGIDAVLTADRRLQAEQKLPYPYANPNSCINMIGGKVAMLTGAKGPILSTITACATGLTSILVGAMLMAQNRADVAICGAVDCALVEPILAGFHTMNGAYFPKKGEENEPPERASRPFSVDRRGFVVSEGAGAVILATREFAAAHGLRPSAELAGWGMTSDAHHFVMPAEDTVRQCMIDALGDAGLHSGDIAAVNAHATATKAGDRVEFDALQTLFAGCLPPVSANKSLLGHAMGASSIIETILALRGMEEDLLLPTINYQPDPEMELDCVAQGARPLVQEHVLKNAFGFGGCNACAVLRKLV</sequence>
<dbReference type="AlphaFoldDB" id="A0A6N8EI85"/>
<evidence type="ECO:0000256" key="2">
    <source>
        <dbReference type="ARBA" id="ARBA00008467"/>
    </source>
</evidence>
<evidence type="ECO:0000256" key="1">
    <source>
        <dbReference type="ARBA" id="ARBA00005194"/>
    </source>
</evidence>
<dbReference type="PROSITE" id="PS52004">
    <property type="entry name" value="KS3_2"/>
    <property type="match status" value="1"/>
</dbReference>
<dbReference type="InterPro" id="IPR016039">
    <property type="entry name" value="Thiolase-like"/>
</dbReference>
<organism evidence="6 7">
    <name type="scientific">Allochromatium palmeri</name>
    <dbReference type="NCBI Taxonomy" id="231048"/>
    <lineage>
        <taxon>Bacteria</taxon>
        <taxon>Pseudomonadati</taxon>
        <taxon>Pseudomonadota</taxon>
        <taxon>Gammaproteobacteria</taxon>
        <taxon>Chromatiales</taxon>
        <taxon>Chromatiaceae</taxon>
        <taxon>Allochromatium</taxon>
    </lineage>
</organism>